<sequence length="1275" mass="139850">MSRKSRVRVRSAGNGSAAPDGQAEVELLDGKEKKKEKEEQQMVGLFQVFRFADCLDILMMIVGSLCAAVNGAALPAMIIVFGDMIDLFVDTGKLEVFLDDISVYLGTVGLTKAAVLENVNLLLPHCPNISTYYGGNYTCAVFDIQDTILDEMKTYAIYYIIIGVVVIVCGYAQVCLWMTAAERQAHRIRHKFLYNVLRQDIAWFDTHDIGELNTRLADDVLKIHDGIGDKVGTFVQWNCGAIAGFIIGFVYGWKLTLVILAVSPLLVISAGLFGKLAASMTTKELQAYAKAGAVAEEVFSSIRTVVAFGGQDKEAERYYDNLGEARSFGVKKGFSNGLSMGFVWLVIFGSYALGFWYGGKLTRDEPDNYTVGTMLISLSAARGAAFTIFQLIDLQPKIDNLMEDGKRPQSVTGTLTFQDVHFVYPSRPDVKILNGLNLTVRPGQTVALVGSSGCGKSTTVQLMQRFYDTEQGKVMLDGTDIRELNVRWLREHIGVVSQEPVLFATTIAENISYGREGVSQQEIEAAARNANAHDFISSLPEKYNTLVGERGAQLSGGQKQRVAIARALVRNPRILLLDEATSALDTESEKIVQDALDKARQGRTTIVVAHRLSTIKTADIIVGFKDGVVSEQGTHEELMAKKGIYFTLVTNQTHKHTQEDEDEEEIEAFEREDAARGSARQLKRMLSDGGKHLERARTMSGEEEEEDLPDAPMTRLMRMNAPEWGYILLGCIAAIINGGVQPAFAVIFGKIIGVFSNPDLNEQEEDIMMYSLLLAGLGVISCFAMFAQGYFFAISGENLTVRVRDKTFRAMMHQEIAWYDEKENSTGALTTRLATDASQVQGATGVRLGTAIMNLANIGTGIIIAFIYGWQLTLLIIGFLPLLIIGGFLQIRILAGVAGSNKVALEEAGKTATEAIENMRTVVSLGKEVTMHDRFMGHLETPYKGAMKKAHIVGFAFGFSQGCIYFVYAAAFTLGAYLIQEQEMQFEDFAFSMMCRVFGALVFTAMGLGNASAFAPDAGKAKVSAQRIIKLLDKAPVIDTTSEDGTKLVTGYIPQVEFREVEFRYPTRPDAKILQGLNISVKQSETVALVGSSGCGKSTTVQLIERFYDAEAGSVTLGGCDVKNLNVQWLRAQIGIVSQEPVLFDRSLAENIAYGDNSRVGYDTPAGDKGTQLSGGQKQRVAIARALVRNPRVLLLDEATSALDTESEKVVQEALDKARQGRTCIVIAHRLSTITNADKIYVIRHGVVTEEGNHSELMSRQGFYYKLQTTQKRQK</sequence>
<feature type="transmembrane region" description="Helical" evidence="14">
    <location>
        <begin position="369"/>
        <end position="392"/>
    </location>
</feature>
<dbReference type="InterPro" id="IPR017871">
    <property type="entry name" value="ABC_transporter-like_CS"/>
</dbReference>
<feature type="domain" description="ABC transmembrane type-1" evidence="16">
    <location>
        <begin position="61"/>
        <end position="400"/>
    </location>
</feature>
<keyword evidence="10 14" id="KW-1133">Transmembrane helix</keyword>
<feature type="transmembrane region" description="Helical" evidence="14">
    <location>
        <begin position="724"/>
        <end position="747"/>
    </location>
</feature>
<dbReference type="FunFam" id="1.20.1560.10:FF:000018">
    <property type="entry name" value="ATP-binding cassette subfamily B member 11"/>
    <property type="match status" value="1"/>
</dbReference>
<dbReference type="SUPFAM" id="SSF90123">
    <property type="entry name" value="ABC transporter transmembrane region"/>
    <property type="match status" value="2"/>
</dbReference>
<feature type="region of interest" description="Disordered" evidence="13">
    <location>
        <begin position="1"/>
        <end position="21"/>
    </location>
</feature>
<dbReference type="InterPro" id="IPR039421">
    <property type="entry name" value="Type_1_exporter"/>
</dbReference>
<proteinExistence type="inferred from homology"/>
<evidence type="ECO:0000256" key="3">
    <source>
        <dbReference type="ARBA" id="ARBA00022448"/>
    </source>
</evidence>
<dbReference type="FunFam" id="3.40.50.300:FF:000479">
    <property type="entry name" value="Multidrug resistance protein 1A"/>
    <property type="match status" value="1"/>
</dbReference>
<keyword evidence="3" id="KW-0813">Transport</keyword>
<feature type="domain" description="ABC transporter" evidence="15">
    <location>
        <begin position="415"/>
        <end position="651"/>
    </location>
</feature>
<dbReference type="InterPro" id="IPR011527">
    <property type="entry name" value="ABC1_TM_dom"/>
</dbReference>
<evidence type="ECO:0000313" key="18">
    <source>
        <dbReference type="Proteomes" id="UP001519460"/>
    </source>
</evidence>
<organism evidence="17 18">
    <name type="scientific">Batillaria attramentaria</name>
    <dbReference type="NCBI Taxonomy" id="370345"/>
    <lineage>
        <taxon>Eukaryota</taxon>
        <taxon>Metazoa</taxon>
        <taxon>Spiralia</taxon>
        <taxon>Lophotrochozoa</taxon>
        <taxon>Mollusca</taxon>
        <taxon>Gastropoda</taxon>
        <taxon>Caenogastropoda</taxon>
        <taxon>Sorbeoconcha</taxon>
        <taxon>Cerithioidea</taxon>
        <taxon>Batillariidae</taxon>
        <taxon>Batillaria</taxon>
    </lineage>
</organism>
<keyword evidence="12" id="KW-0325">Glycoprotein</keyword>
<feature type="domain" description="ABC transporter" evidence="15">
    <location>
        <begin position="1056"/>
        <end position="1270"/>
    </location>
</feature>
<dbReference type="PROSITE" id="PS00211">
    <property type="entry name" value="ABC_TRANSPORTER_1"/>
    <property type="match status" value="2"/>
</dbReference>
<keyword evidence="9" id="KW-1278">Translocase</keyword>
<evidence type="ECO:0000256" key="4">
    <source>
        <dbReference type="ARBA" id="ARBA00022475"/>
    </source>
</evidence>
<feature type="transmembrane region" description="Helical" evidence="14">
    <location>
        <begin position="848"/>
        <end position="868"/>
    </location>
</feature>
<comment type="caution">
    <text evidence="17">The sequence shown here is derived from an EMBL/GenBank/DDBJ whole genome shotgun (WGS) entry which is preliminary data.</text>
</comment>
<dbReference type="InterPro" id="IPR003593">
    <property type="entry name" value="AAA+_ATPase"/>
</dbReference>
<dbReference type="InterPro" id="IPR027417">
    <property type="entry name" value="P-loop_NTPase"/>
</dbReference>
<evidence type="ECO:0000256" key="10">
    <source>
        <dbReference type="ARBA" id="ARBA00022989"/>
    </source>
</evidence>
<keyword evidence="8" id="KW-0067">ATP-binding</keyword>
<dbReference type="PROSITE" id="PS50929">
    <property type="entry name" value="ABC_TM1F"/>
    <property type="match status" value="2"/>
</dbReference>
<dbReference type="SMART" id="SM00382">
    <property type="entry name" value="AAA"/>
    <property type="match status" value="2"/>
</dbReference>
<evidence type="ECO:0000259" key="15">
    <source>
        <dbReference type="PROSITE" id="PS50893"/>
    </source>
</evidence>
<dbReference type="CDD" id="cd03249">
    <property type="entry name" value="ABC_MTABC3_MDL1_MDL2"/>
    <property type="match status" value="2"/>
</dbReference>
<feature type="transmembrane region" description="Helical" evidence="14">
    <location>
        <begin position="337"/>
        <end position="357"/>
    </location>
</feature>
<dbReference type="FunFam" id="1.20.1560.10:FF:000046">
    <property type="entry name" value="ATP-binding cassette subfamily B member 11"/>
    <property type="match status" value="1"/>
</dbReference>
<evidence type="ECO:0000313" key="17">
    <source>
        <dbReference type="EMBL" id="KAK7508463.1"/>
    </source>
</evidence>
<evidence type="ECO:0000256" key="13">
    <source>
        <dbReference type="SAM" id="MobiDB-lite"/>
    </source>
</evidence>
<dbReference type="PANTHER" id="PTHR43394">
    <property type="entry name" value="ATP-DEPENDENT PERMEASE MDL1, MITOCHONDRIAL"/>
    <property type="match status" value="1"/>
</dbReference>
<evidence type="ECO:0000259" key="16">
    <source>
        <dbReference type="PROSITE" id="PS50929"/>
    </source>
</evidence>
<reference evidence="17 18" key="1">
    <citation type="journal article" date="2023" name="Sci. Data">
        <title>Genome assembly of the Korean intertidal mud-creeper Batillaria attramentaria.</title>
        <authorList>
            <person name="Patra A.K."/>
            <person name="Ho P.T."/>
            <person name="Jun S."/>
            <person name="Lee S.J."/>
            <person name="Kim Y."/>
            <person name="Won Y.J."/>
        </authorList>
    </citation>
    <scope>NUCLEOTIDE SEQUENCE [LARGE SCALE GENOMIC DNA]</scope>
    <source>
        <strain evidence="17">Wonlab-2016</strain>
    </source>
</reference>
<keyword evidence="7" id="KW-0547">Nucleotide-binding</keyword>
<dbReference type="InterPro" id="IPR036640">
    <property type="entry name" value="ABC1_TM_sf"/>
</dbReference>
<feature type="transmembrane region" description="Helical" evidence="14">
    <location>
        <begin position="767"/>
        <end position="794"/>
    </location>
</feature>
<feature type="transmembrane region" description="Helical" evidence="14">
    <location>
        <begin position="57"/>
        <end position="81"/>
    </location>
</feature>
<evidence type="ECO:0000256" key="14">
    <source>
        <dbReference type="SAM" id="Phobius"/>
    </source>
</evidence>
<comment type="similarity">
    <text evidence="2">Belongs to the ABC transporter superfamily. ABCB family. Multidrug resistance exporter (TC 3.A.1.201) subfamily.</text>
</comment>
<dbReference type="CDD" id="cd18577">
    <property type="entry name" value="ABC_6TM_Pgp_ABCB1_D1_like"/>
    <property type="match status" value="1"/>
</dbReference>
<evidence type="ECO:0000256" key="5">
    <source>
        <dbReference type="ARBA" id="ARBA00022692"/>
    </source>
</evidence>
<dbReference type="AlphaFoldDB" id="A0ABD0M9D3"/>
<keyword evidence="5 14" id="KW-0812">Transmembrane</keyword>
<name>A0ABD0M9D3_9CAEN</name>
<dbReference type="Pfam" id="PF00005">
    <property type="entry name" value="ABC_tran"/>
    <property type="match status" value="2"/>
</dbReference>
<dbReference type="PROSITE" id="PS50893">
    <property type="entry name" value="ABC_TRANSPORTER_2"/>
    <property type="match status" value="2"/>
</dbReference>
<feature type="transmembrane region" description="Helical" evidence="14">
    <location>
        <begin position="231"/>
        <end position="251"/>
    </location>
</feature>
<feature type="transmembrane region" description="Helical" evidence="14">
    <location>
        <begin position="257"/>
        <end position="278"/>
    </location>
</feature>
<evidence type="ECO:0000256" key="6">
    <source>
        <dbReference type="ARBA" id="ARBA00022737"/>
    </source>
</evidence>
<comment type="subcellular location">
    <subcellularLocation>
        <location evidence="1">Cell membrane</location>
        <topology evidence="1">Multi-pass membrane protein</topology>
    </subcellularLocation>
</comment>
<gene>
    <name evidence="17" type="ORF">BaRGS_00000029</name>
</gene>
<accession>A0ABD0M9D3</accession>
<dbReference type="Gene3D" id="1.20.1560.10">
    <property type="entry name" value="ABC transporter type 1, transmembrane domain"/>
    <property type="match status" value="1"/>
</dbReference>
<evidence type="ECO:0000256" key="8">
    <source>
        <dbReference type="ARBA" id="ARBA00022840"/>
    </source>
</evidence>
<feature type="transmembrane region" description="Helical" evidence="14">
    <location>
        <begin position="874"/>
        <end position="895"/>
    </location>
</feature>
<dbReference type="Proteomes" id="UP001519460">
    <property type="component" value="Unassembled WGS sequence"/>
</dbReference>
<feature type="transmembrane region" description="Helical" evidence="14">
    <location>
        <begin position="156"/>
        <end position="181"/>
    </location>
</feature>
<feature type="transmembrane region" description="Helical" evidence="14">
    <location>
        <begin position="952"/>
        <end position="979"/>
    </location>
</feature>
<evidence type="ECO:0000256" key="11">
    <source>
        <dbReference type="ARBA" id="ARBA00023136"/>
    </source>
</evidence>
<dbReference type="Pfam" id="PF00664">
    <property type="entry name" value="ABC_membrane"/>
    <property type="match status" value="2"/>
</dbReference>
<dbReference type="Gene3D" id="3.40.50.300">
    <property type="entry name" value="P-loop containing nucleotide triphosphate hydrolases"/>
    <property type="match status" value="2"/>
</dbReference>
<keyword evidence="6" id="KW-0677">Repeat</keyword>
<protein>
    <submittedName>
        <fullName evidence="17">Uncharacterized protein</fullName>
    </submittedName>
</protein>
<evidence type="ECO:0000256" key="1">
    <source>
        <dbReference type="ARBA" id="ARBA00004651"/>
    </source>
</evidence>
<evidence type="ECO:0000256" key="9">
    <source>
        <dbReference type="ARBA" id="ARBA00022967"/>
    </source>
</evidence>
<dbReference type="PANTHER" id="PTHR43394:SF27">
    <property type="entry name" value="ATP-DEPENDENT TRANSLOCASE ABCB1-LIKE"/>
    <property type="match status" value="1"/>
</dbReference>
<evidence type="ECO:0000256" key="7">
    <source>
        <dbReference type="ARBA" id="ARBA00022741"/>
    </source>
</evidence>
<dbReference type="SUPFAM" id="SSF52540">
    <property type="entry name" value="P-loop containing nucleoside triphosphate hydrolases"/>
    <property type="match status" value="2"/>
</dbReference>
<dbReference type="CDD" id="cd18578">
    <property type="entry name" value="ABC_6TM_Pgp_ABCB1_D2_like"/>
    <property type="match status" value="1"/>
</dbReference>
<dbReference type="InterPro" id="IPR003439">
    <property type="entry name" value="ABC_transporter-like_ATP-bd"/>
</dbReference>
<keyword evidence="11 14" id="KW-0472">Membrane</keyword>
<dbReference type="GO" id="GO:0005524">
    <property type="term" value="F:ATP binding"/>
    <property type="evidence" value="ECO:0007669"/>
    <property type="project" value="UniProtKB-KW"/>
</dbReference>
<keyword evidence="4" id="KW-1003">Cell membrane</keyword>
<feature type="domain" description="ABC transmembrane type-1" evidence="16">
    <location>
        <begin position="728"/>
        <end position="994"/>
    </location>
</feature>
<evidence type="ECO:0000256" key="2">
    <source>
        <dbReference type="ARBA" id="ARBA00007577"/>
    </source>
</evidence>
<feature type="transmembrane region" description="Helical" evidence="14">
    <location>
        <begin position="991"/>
        <end position="1015"/>
    </location>
</feature>
<dbReference type="EMBL" id="JACVVK020000001">
    <property type="protein sequence ID" value="KAK7508463.1"/>
    <property type="molecule type" value="Genomic_DNA"/>
</dbReference>
<dbReference type="GO" id="GO:0005886">
    <property type="term" value="C:plasma membrane"/>
    <property type="evidence" value="ECO:0007669"/>
    <property type="project" value="UniProtKB-SubCell"/>
</dbReference>
<keyword evidence="18" id="KW-1185">Reference proteome</keyword>
<evidence type="ECO:0000256" key="12">
    <source>
        <dbReference type="ARBA" id="ARBA00023180"/>
    </source>
</evidence>